<comment type="caution">
    <text evidence="2">The sequence shown here is derived from an EMBL/GenBank/DDBJ whole genome shotgun (WGS) entry which is preliminary data.</text>
</comment>
<reference evidence="2" key="1">
    <citation type="submission" date="2020-10" db="EMBL/GenBank/DDBJ databases">
        <authorList>
            <person name="Gilroy R."/>
        </authorList>
    </citation>
    <scope>NUCLEOTIDE SEQUENCE</scope>
    <source>
        <strain evidence="2">6276</strain>
    </source>
</reference>
<proteinExistence type="predicted"/>
<gene>
    <name evidence="2" type="ORF">IAC10_02925</name>
</gene>
<protein>
    <submittedName>
        <fullName evidence="2">AAA family ATPase</fullName>
    </submittedName>
</protein>
<dbReference type="EMBL" id="DVIU01000061">
    <property type="protein sequence ID" value="HIS35571.1"/>
    <property type="molecule type" value="Genomic_DNA"/>
</dbReference>
<dbReference type="InterPro" id="IPR041685">
    <property type="entry name" value="AAA_GajA/Old/RecF-like"/>
</dbReference>
<accession>A0A9D1JM43</accession>
<name>A0A9D1JM43_9BACT</name>
<sequence>MELTLKNVGIIKDSTIKLDGLTVMTGPNNSGKSTVGKALYSLIRTEVLSPSEYAEEVAHTKSNCLLALSKELRFDLLTKYINVPSNNIGNTINILTLFMSLNLLGALNRNIEPFTAPDKLGGDIYDHLDDFFNGITKEYLISIAKPNALNDKIFIEYLDGFAEKKKKAYDEYKSIDKYINSSDNVRVFLKNTLSRILRAEYSNQVISNIFGDATDASGQVVLKDDGQIIDSITISGNGDVDSDSFVFNKVGFTNVILFDDAYSVDNLNRKIKSEYKYSHNQHLLYCLKNKPNETVFEEEMLKGEENRVLNLIKDSFPGNISKADTNYTYNDNIIKNLLVQNLATGSKCFATIKQLINNRQISKNSLLILDEPESHLHPEWQNIFAEIIVLLVKEWGIKVLLTTHSPNFLLALDTYMHKDKLSNSVHVYQSKQAPDHSVSFECVDDKINEAYAALALPFLQMDAMHSQLLQKTDGNGED</sequence>
<dbReference type="InterPro" id="IPR051396">
    <property type="entry name" value="Bact_Antivir_Def_Nuclease"/>
</dbReference>
<dbReference type="Pfam" id="PF13175">
    <property type="entry name" value="AAA_15"/>
    <property type="match status" value="1"/>
</dbReference>
<evidence type="ECO:0000259" key="1">
    <source>
        <dbReference type="Pfam" id="PF13175"/>
    </source>
</evidence>
<dbReference type="Gene3D" id="3.40.50.300">
    <property type="entry name" value="P-loop containing nucleotide triphosphate hydrolases"/>
    <property type="match status" value="1"/>
</dbReference>
<evidence type="ECO:0000313" key="2">
    <source>
        <dbReference type="EMBL" id="HIS35571.1"/>
    </source>
</evidence>
<dbReference type="PANTHER" id="PTHR43581:SF2">
    <property type="entry name" value="EXCINUCLEASE ATPASE SUBUNIT"/>
    <property type="match status" value="1"/>
</dbReference>
<dbReference type="InterPro" id="IPR027417">
    <property type="entry name" value="P-loop_NTPase"/>
</dbReference>
<organism evidence="2 3">
    <name type="scientific">Candidatus Scatousia excrementigallinarum</name>
    <dbReference type="NCBI Taxonomy" id="2840935"/>
    <lineage>
        <taxon>Bacteria</taxon>
        <taxon>Candidatus Scatousia</taxon>
    </lineage>
</organism>
<reference evidence="2" key="2">
    <citation type="journal article" date="2021" name="PeerJ">
        <title>Extensive microbial diversity within the chicken gut microbiome revealed by metagenomics and culture.</title>
        <authorList>
            <person name="Gilroy R."/>
            <person name="Ravi A."/>
            <person name="Getino M."/>
            <person name="Pursley I."/>
            <person name="Horton D.L."/>
            <person name="Alikhan N.F."/>
            <person name="Baker D."/>
            <person name="Gharbi K."/>
            <person name="Hall N."/>
            <person name="Watson M."/>
            <person name="Adriaenssens E.M."/>
            <person name="Foster-Nyarko E."/>
            <person name="Jarju S."/>
            <person name="Secka A."/>
            <person name="Antonio M."/>
            <person name="Oren A."/>
            <person name="Chaudhuri R.R."/>
            <person name="La Ragione R."/>
            <person name="Hildebrand F."/>
            <person name="Pallen M.J."/>
        </authorList>
    </citation>
    <scope>NUCLEOTIDE SEQUENCE</scope>
    <source>
        <strain evidence="2">6276</strain>
    </source>
</reference>
<evidence type="ECO:0000313" key="3">
    <source>
        <dbReference type="Proteomes" id="UP000823928"/>
    </source>
</evidence>
<dbReference type="SUPFAM" id="SSF52540">
    <property type="entry name" value="P-loop containing nucleoside triphosphate hydrolases"/>
    <property type="match status" value="1"/>
</dbReference>
<dbReference type="Proteomes" id="UP000823928">
    <property type="component" value="Unassembled WGS sequence"/>
</dbReference>
<feature type="domain" description="Endonuclease GajA/Old nuclease/RecF-like AAA" evidence="1">
    <location>
        <begin position="2"/>
        <end position="408"/>
    </location>
</feature>
<dbReference type="CDD" id="cd00267">
    <property type="entry name" value="ABC_ATPase"/>
    <property type="match status" value="1"/>
</dbReference>
<dbReference type="PANTHER" id="PTHR43581">
    <property type="entry name" value="ATP/GTP PHOSPHATASE"/>
    <property type="match status" value="1"/>
</dbReference>
<dbReference type="AlphaFoldDB" id="A0A9D1JM43"/>